<dbReference type="RefSeq" id="XP_066799476.1">
    <property type="nucleotide sequence ID" value="XM_066950261.1"/>
</dbReference>
<name>A0AAW0YWF2_9TREE</name>
<evidence type="ECO:0000313" key="3">
    <source>
        <dbReference type="EMBL" id="KAK8843528.1"/>
    </source>
</evidence>
<feature type="compositionally biased region" description="Low complexity" evidence="1">
    <location>
        <begin position="103"/>
        <end position="120"/>
    </location>
</feature>
<keyword evidence="2" id="KW-0732">Signal</keyword>
<feature type="chain" id="PRO_5043945765" evidence="2">
    <location>
        <begin position="20"/>
        <end position="157"/>
    </location>
</feature>
<keyword evidence="4" id="KW-1185">Reference proteome</keyword>
<evidence type="ECO:0000256" key="2">
    <source>
        <dbReference type="SAM" id="SignalP"/>
    </source>
</evidence>
<evidence type="ECO:0000256" key="1">
    <source>
        <dbReference type="SAM" id="MobiDB-lite"/>
    </source>
</evidence>
<dbReference type="Proteomes" id="UP001388673">
    <property type="component" value="Unassembled WGS sequence"/>
</dbReference>
<dbReference type="AlphaFoldDB" id="A0AAW0YWF2"/>
<feature type="region of interest" description="Disordered" evidence="1">
    <location>
        <begin position="98"/>
        <end position="157"/>
    </location>
</feature>
<accession>A0AAW0YWF2</accession>
<feature type="signal peptide" evidence="2">
    <location>
        <begin position="1"/>
        <end position="19"/>
    </location>
</feature>
<organism evidence="3 4">
    <name type="scientific">Kwoniella newhampshirensis</name>
    <dbReference type="NCBI Taxonomy" id="1651941"/>
    <lineage>
        <taxon>Eukaryota</taxon>
        <taxon>Fungi</taxon>
        <taxon>Dikarya</taxon>
        <taxon>Basidiomycota</taxon>
        <taxon>Agaricomycotina</taxon>
        <taxon>Tremellomycetes</taxon>
        <taxon>Tremellales</taxon>
        <taxon>Cryptococcaceae</taxon>
        <taxon>Kwoniella</taxon>
    </lineage>
</organism>
<sequence length="157" mass="17073">MQYFALLTPLLACAWTATARPTSTEDELAPRSYPSGGTTCYSQCPPATVNGAPLRGNFDNQDEYYYDGTPYHGCYYYNDDFTSFYECDYAQDGSYLGSEGNSGAQDPACPARAAPAGCGAENPNPGTAFKRSVTPRPLTKAEKVIRARQYKPTKGKN</sequence>
<protein>
    <submittedName>
        <fullName evidence="3">Uncharacterized protein</fullName>
    </submittedName>
</protein>
<dbReference type="KEGG" id="kne:92184446"/>
<feature type="compositionally biased region" description="Basic residues" evidence="1">
    <location>
        <begin position="146"/>
        <end position="157"/>
    </location>
</feature>
<proteinExistence type="predicted"/>
<reference evidence="3 4" key="1">
    <citation type="journal article" date="2024" name="bioRxiv">
        <title>Comparative genomics of Cryptococcus and Kwoniella reveals pathogenesis evolution and contrasting karyotype dynamics via intercentromeric recombination or chromosome fusion.</title>
        <authorList>
            <person name="Coelho M.A."/>
            <person name="David-Palma M."/>
            <person name="Shea T."/>
            <person name="Bowers K."/>
            <person name="McGinley-Smith S."/>
            <person name="Mohammad A.W."/>
            <person name="Gnirke A."/>
            <person name="Yurkov A.M."/>
            <person name="Nowrousian M."/>
            <person name="Sun S."/>
            <person name="Cuomo C.A."/>
            <person name="Heitman J."/>
        </authorList>
    </citation>
    <scope>NUCLEOTIDE SEQUENCE [LARGE SCALE GENOMIC DNA]</scope>
    <source>
        <strain evidence="3 4">CBS 13917</strain>
    </source>
</reference>
<dbReference type="GeneID" id="92184446"/>
<dbReference type="EMBL" id="JBCAWK010000015">
    <property type="protein sequence ID" value="KAK8843528.1"/>
    <property type="molecule type" value="Genomic_DNA"/>
</dbReference>
<comment type="caution">
    <text evidence="3">The sequence shown here is derived from an EMBL/GenBank/DDBJ whole genome shotgun (WGS) entry which is preliminary data.</text>
</comment>
<evidence type="ECO:0000313" key="4">
    <source>
        <dbReference type="Proteomes" id="UP001388673"/>
    </source>
</evidence>
<gene>
    <name evidence="3" type="ORF">IAR55_007188</name>
</gene>